<reference evidence="2 3" key="1">
    <citation type="submission" date="2019-05" db="EMBL/GenBank/DDBJ databases">
        <title>Another draft genome of Portunus trituberculatus and its Hox gene families provides insights of decapod evolution.</title>
        <authorList>
            <person name="Jeong J.-H."/>
            <person name="Song I."/>
            <person name="Kim S."/>
            <person name="Choi T."/>
            <person name="Kim D."/>
            <person name="Ryu S."/>
            <person name="Kim W."/>
        </authorList>
    </citation>
    <scope>NUCLEOTIDE SEQUENCE [LARGE SCALE GENOMIC DNA]</scope>
    <source>
        <tissue evidence="2">Muscle</tissue>
    </source>
</reference>
<accession>A0A5B7E566</accession>
<sequence length="125" mass="13376">MFLWLPESPVGPLFPPIHSHPSPTAVGEWRAALVTVTDGDVATTCIAWPVSAPLYILHLEHAGTGTARMSLPAYRDNLVCNNIHAETGTLVVLSSHIRLSLPPHSLVSSSLPLPPPPLPAQKRLS</sequence>
<gene>
    <name evidence="2" type="ORF">E2C01_022370</name>
</gene>
<organism evidence="2 3">
    <name type="scientific">Portunus trituberculatus</name>
    <name type="common">Swimming crab</name>
    <name type="synonym">Neptunus trituberculatus</name>
    <dbReference type="NCBI Taxonomy" id="210409"/>
    <lineage>
        <taxon>Eukaryota</taxon>
        <taxon>Metazoa</taxon>
        <taxon>Ecdysozoa</taxon>
        <taxon>Arthropoda</taxon>
        <taxon>Crustacea</taxon>
        <taxon>Multicrustacea</taxon>
        <taxon>Malacostraca</taxon>
        <taxon>Eumalacostraca</taxon>
        <taxon>Eucarida</taxon>
        <taxon>Decapoda</taxon>
        <taxon>Pleocyemata</taxon>
        <taxon>Brachyura</taxon>
        <taxon>Eubrachyura</taxon>
        <taxon>Portunoidea</taxon>
        <taxon>Portunidae</taxon>
        <taxon>Portuninae</taxon>
        <taxon>Portunus</taxon>
    </lineage>
</organism>
<keyword evidence="3" id="KW-1185">Reference proteome</keyword>
<name>A0A5B7E566_PORTR</name>
<dbReference type="Proteomes" id="UP000324222">
    <property type="component" value="Unassembled WGS sequence"/>
</dbReference>
<protein>
    <submittedName>
        <fullName evidence="2">Uncharacterized protein</fullName>
    </submittedName>
</protein>
<proteinExistence type="predicted"/>
<dbReference type="AlphaFoldDB" id="A0A5B7E566"/>
<evidence type="ECO:0000313" key="3">
    <source>
        <dbReference type="Proteomes" id="UP000324222"/>
    </source>
</evidence>
<evidence type="ECO:0000313" key="2">
    <source>
        <dbReference type="EMBL" id="MPC29150.1"/>
    </source>
</evidence>
<evidence type="ECO:0000256" key="1">
    <source>
        <dbReference type="SAM" id="MobiDB-lite"/>
    </source>
</evidence>
<dbReference type="EMBL" id="VSRR010002024">
    <property type="protein sequence ID" value="MPC29150.1"/>
    <property type="molecule type" value="Genomic_DNA"/>
</dbReference>
<comment type="caution">
    <text evidence="2">The sequence shown here is derived from an EMBL/GenBank/DDBJ whole genome shotgun (WGS) entry which is preliminary data.</text>
</comment>
<feature type="region of interest" description="Disordered" evidence="1">
    <location>
        <begin position="106"/>
        <end position="125"/>
    </location>
</feature>